<accession>A0A645FBY3</accession>
<dbReference type="GO" id="GO:0005829">
    <property type="term" value="C:cytosol"/>
    <property type="evidence" value="ECO:0007669"/>
    <property type="project" value="TreeGrafter"/>
</dbReference>
<dbReference type="AlphaFoldDB" id="A0A645FBY3"/>
<dbReference type="InterPro" id="IPR017850">
    <property type="entry name" value="Alkaline_phosphatase_core_sf"/>
</dbReference>
<protein>
    <submittedName>
        <fullName evidence="5">Phosphopentomutase</fullName>
        <ecNumber evidence="5">5.4.2.7</ecNumber>
    </submittedName>
</protein>
<keyword evidence="5" id="KW-0413">Isomerase</keyword>
<feature type="domain" description="Metalloenzyme" evidence="4">
    <location>
        <begin position="1"/>
        <end position="116"/>
    </location>
</feature>
<sequence>MEQTIELMSKDFNGLLFVNLVDFDALWGHRRDPIGYAHELESFDVQLGQLLTKIREDDLLVLTADHGNDPTYIGSDHTREMVPLIFYSPKHKGFGLLPIAHTFADLGSTIADNFAVAHTENGDSLLDYLQ</sequence>
<gene>
    <name evidence="5" type="primary">deoB_24</name>
    <name evidence="5" type="ORF">SDC9_159129</name>
</gene>
<dbReference type="PANTHER" id="PTHR21110">
    <property type="entry name" value="PHOSPHOPENTOMUTASE"/>
    <property type="match status" value="1"/>
</dbReference>
<evidence type="ECO:0000256" key="1">
    <source>
        <dbReference type="ARBA" id="ARBA00010373"/>
    </source>
</evidence>
<dbReference type="Pfam" id="PF01676">
    <property type="entry name" value="Metalloenzyme"/>
    <property type="match status" value="1"/>
</dbReference>
<dbReference type="InterPro" id="IPR006124">
    <property type="entry name" value="Metalloenzyme"/>
</dbReference>
<keyword evidence="2" id="KW-0479">Metal-binding</keyword>
<proteinExistence type="inferred from homology"/>
<dbReference type="GO" id="GO:0008973">
    <property type="term" value="F:phosphopentomutase activity"/>
    <property type="evidence" value="ECO:0007669"/>
    <property type="project" value="UniProtKB-EC"/>
</dbReference>
<dbReference type="EC" id="5.4.2.7" evidence="5"/>
<evidence type="ECO:0000259" key="4">
    <source>
        <dbReference type="Pfam" id="PF01676"/>
    </source>
</evidence>
<comment type="similarity">
    <text evidence="1">Belongs to the phosphopentomutase family.</text>
</comment>
<evidence type="ECO:0000256" key="2">
    <source>
        <dbReference type="ARBA" id="ARBA00022723"/>
    </source>
</evidence>
<reference evidence="5" key="1">
    <citation type="submission" date="2019-08" db="EMBL/GenBank/DDBJ databases">
        <authorList>
            <person name="Kucharzyk K."/>
            <person name="Murdoch R.W."/>
            <person name="Higgins S."/>
            <person name="Loffler F."/>
        </authorList>
    </citation>
    <scope>NUCLEOTIDE SEQUENCE</scope>
</reference>
<dbReference type="GO" id="GO:0043094">
    <property type="term" value="P:metabolic compound salvage"/>
    <property type="evidence" value="ECO:0007669"/>
    <property type="project" value="InterPro"/>
</dbReference>
<organism evidence="5">
    <name type="scientific">bioreactor metagenome</name>
    <dbReference type="NCBI Taxonomy" id="1076179"/>
    <lineage>
        <taxon>unclassified sequences</taxon>
        <taxon>metagenomes</taxon>
        <taxon>ecological metagenomes</taxon>
    </lineage>
</organism>
<name>A0A645FBY3_9ZZZZ</name>
<dbReference type="InterPro" id="IPR010045">
    <property type="entry name" value="DeoB"/>
</dbReference>
<dbReference type="SUPFAM" id="SSF53649">
    <property type="entry name" value="Alkaline phosphatase-like"/>
    <property type="match status" value="1"/>
</dbReference>
<dbReference type="EMBL" id="VSSQ01058089">
    <property type="protein sequence ID" value="MPN11821.1"/>
    <property type="molecule type" value="Genomic_DNA"/>
</dbReference>
<comment type="caution">
    <text evidence="5">The sequence shown here is derived from an EMBL/GenBank/DDBJ whole genome shotgun (WGS) entry which is preliminary data.</text>
</comment>
<evidence type="ECO:0000256" key="3">
    <source>
        <dbReference type="ARBA" id="ARBA00023211"/>
    </source>
</evidence>
<dbReference type="PANTHER" id="PTHR21110:SF0">
    <property type="entry name" value="PHOSPHOPENTOMUTASE"/>
    <property type="match status" value="1"/>
</dbReference>
<evidence type="ECO:0000313" key="5">
    <source>
        <dbReference type="EMBL" id="MPN11821.1"/>
    </source>
</evidence>
<keyword evidence="3" id="KW-0464">Manganese</keyword>
<dbReference type="GO" id="GO:0009117">
    <property type="term" value="P:nucleotide metabolic process"/>
    <property type="evidence" value="ECO:0007669"/>
    <property type="project" value="InterPro"/>
</dbReference>
<dbReference type="GO" id="GO:0000287">
    <property type="term" value="F:magnesium ion binding"/>
    <property type="evidence" value="ECO:0007669"/>
    <property type="project" value="InterPro"/>
</dbReference>
<dbReference type="Gene3D" id="3.40.720.10">
    <property type="entry name" value="Alkaline Phosphatase, subunit A"/>
    <property type="match status" value="1"/>
</dbReference>